<evidence type="ECO:0008006" key="4">
    <source>
        <dbReference type="Google" id="ProtNLM"/>
    </source>
</evidence>
<feature type="compositionally biased region" description="Low complexity" evidence="1">
    <location>
        <begin position="181"/>
        <end position="195"/>
    </location>
</feature>
<accession>A0A3R7HRF4</accession>
<comment type="caution">
    <text evidence="2">The sequence shown here is derived from an EMBL/GenBank/DDBJ whole genome shotgun (WGS) entry which is preliminary data.</text>
</comment>
<sequence>MAGTATATFSADVWTSPGSVDAGQQQWDFAVPVRQNSNTRPKSRSRDSGHRRSRDKGSRSSSLSRHAYAQEANVLASRGRREHSPKRHESEPGFPRDLHGYEAVTRSGSKARDSEHNGPHKGSDKKDGMGQHLNEQDSAYWIHRDKLAKIESEELQQAAYLFQRRGGLESGKPSRARNHDSNNSGFSGFSGSVGVPAASEAMEPWPSFREEQRNHASSPTPLDGDGTGDVTEEERRGWDLRRPEEIAADEVTDSASSMYRNPGLRKSSSRIPISTASPVPISPEHLGREFPMQRARTLTNGENEIMSFGKPRRASEPIAVEPSDSSATPSAGSRPNSRGIQTNQNSPVKKGSTTKGSAGSAGSATRKTSAPPSNTRKASRNRTVSTNSQRPTTRSGEPKPPQTINRPEGDPPWLATMYKPDPRLPPDQQILPTHARRMQQEQWEKEGRTPTTYDREFAPLAIGPDDRPELPSKEEDREKVEDKPEKAEDQSISPVQAEKTDQLLASPKSPASRPASSSGYSPMPKLQEMPPAAQVGLTPKWDPPVVTAQPPPKKEKGCGCCIVM</sequence>
<feature type="compositionally biased region" description="Basic and acidic residues" evidence="1">
    <location>
        <begin position="233"/>
        <end position="245"/>
    </location>
</feature>
<feature type="compositionally biased region" description="Low complexity" evidence="1">
    <location>
        <begin position="505"/>
        <end position="522"/>
    </location>
</feature>
<evidence type="ECO:0000313" key="2">
    <source>
        <dbReference type="EMBL" id="RLL94838.1"/>
    </source>
</evidence>
<organism evidence="2 3">
    <name type="scientific">Aspergillus turcosus</name>
    <dbReference type="NCBI Taxonomy" id="1245748"/>
    <lineage>
        <taxon>Eukaryota</taxon>
        <taxon>Fungi</taxon>
        <taxon>Dikarya</taxon>
        <taxon>Ascomycota</taxon>
        <taxon>Pezizomycotina</taxon>
        <taxon>Eurotiomycetes</taxon>
        <taxon>Eurotiomycetidae</taxon>
        <taxon>Eurotiales</taxon>
        <taxon>Aspergillaceae</taxon>
        <taxon>Aspergillus</taxon>
        <taxon>Aspergillus subgen. Fumigati</taxon>
    </lineage>
</organism>
<dbReference type="EMBL" id="NIDN02000182">
    <property type="protein sequence ID" value="RLL94838.1"/>
    <property type="molecule type" value="Genomic_DNA"/>
</dbReference>
<evidence type="ECO:0000313" key="3">
    <source>
        <dbReference type="Proteomes" id="UP000215289"/>
    </source>
</evidence>
<gene>
    <name evidence="2" type="ORF">CFD26_105176</name>
</gene>
<feature type="compositionally biased region" description="Basic and acidic residues" evidence="1">
    <location>
        <begin position="44"/>
        <end position="58"/>
    </location>
</feature>
<feature type="region of interest" description="Disordered" evidence="1">
    <location>
        <begin position="166"/>
        <end position="564"/>
    </location>
</feature>
<feature type="compositionally biased region" description="Basic and acidic residues" evidence="1">
    <location>
        <begin position="110"/>
        <end position="129"/>
    </location>
</feature>
<feature type="compositionally biased region" description="Polar residues" evidence="1">
    <location>
        <begin position="16"/>
        <end position="27"/>
    </location>
</feature>
<dbReference type="OrthoDB" id="418495at2759"/>
<feature type="compositionally biased region" description="Basic and acidic residues" evidence="1">
    <location>
        <begin position="438"/>
        <end position="457"/>
    </location>
</feature>
<keyword evidence="3" id="KW-1185">Reference proteome</keyword>
<feature type="compositionally biased region" description="Polar residues" evidence="1">
    <location>
        <begin position="371"/>
        <end position="395"/>
    </location>
</feature>
<dbReference type="Proteomes" id="UP000215289">
    <property type="component" value="Unassembled WGS sequence"/>
</dbReference>
<dbReference type="STRING" id="1245748.A0A3R7HRF4"/>
<protein>
    <recommendedName>
        <fullName evidence="4">TeaA receptor TeaR</fullName>
    </recommendedName>
</protein>
<feature type="compositionally biased region" description="Low complexity" evidence="1">
    <location>
        <begin position="349"/>
        <end position="370"/>
    </location>
</feature>
<evidence type="ECO:0000256" key="1">
    <source>
        <dbReference type="SAM" id="MobiDB-lite"/>
    </source>
</evidence>
<feature type="region of interest" description="Disordered" evidence="1">
    <location>
        <begin position="1"/>
        <end position="137"/>
    </location>
</feature>
<dbReference type="AlphaFoldDB" id="A0A3R7HRF4"/>
<feature type="compositionally biased region" description="Basic and acidic residues" evidence="1">
    <location>
        <begin position="464"/>
        <end position="489"/>
    </location>
</feature>
<feature type="compositionally biased region" description="Basic and acidic residues" evidence="1">
    <location>
        <begin position="87"/>
        <end position="100"/>
    </location>
</feature>
<proteinExistence type="predicted"/>
<name>A0A3R7HRF4_9EURO</name>
<reference evidence="2 3" key="1">
    <citation type="submission" date="2018-08" db="EMBL/GenBank/DDBJ databases">
        <title>Draft genome sequences of two Aspergillus turcosus clinical strains isolated from bronchoalveolar lavage fluid: one azole-susceptible and the other azole-resistant.</title>
        <authorList>
            <person name="Parent-Michaud M."/>
            <person name="Dufresne P.J."/>
            <person name="Fournier E."/>
            <person name="Martineau C."/>
            <person name="Moreira S."/>
            <person name="Perkins V."/>
            <person name="De Repentigny L."/>
            <person name="Dufresne S.F."/>
        </authorList>
    </citation>
    <scope>NUCLEOTIDE SEQUENCE [LARGE SCALE GENOMIC DNA]</scope>
    <source>
        <strain evidence="2">HMR AF 1038</strain>
    </source>
</reference>
<feature type="compositionally biased region" description="Polar residues" evidence="1">
    <location>
        <begin position="323"/>
        <end position="347"/>
    </location>
</feature>